<organism evidence="1">
    <name type="scientific">viral metagenome</name>
    <dbReference type="NCBI Taxonomy" id="1070528"/>
    <lineage>
        <taxon>unclassified sequences</taxon>
        <taxon>metagenomes</taxon>
        <taxon>organismal metagenomes</taxon>
    </lineage>
</organism>
<reference evidence="1" key="1">
    <citation type="journal article" date="2020" name="Nature">
        <title>Giant virus diversity and host interactions through global metagenomics.</title>
        <authorList>
            <person name="Schulz F."/>
            <person name="Roux S."/>
            <person name="Paez-Espino D."/>
            <person name="Jungbluth S."/>
            <person name="Walsh D.A."/>
            <person name="Denef V.J."/>
            <person name="McMahon K.D."/>
            <person name="Konstantinidis K.T."/>
            <person name="Eloe-Fadrosh E.A."/>
            <person name="Kyrpides N.C."/>
            <person name="Woyke T."/>
        </authorList>
    </citation>
    <scope>NUCLEOTIDE SEQUENCE</scope>
    <source>
        <strain evidence="1">GVMAG-M-3300018428-16</strain>
    </source>
</reference>
<name>A0A6C0BRG8_9ZZZZ</name>
<sequence length="231" mass="27640">MDSPEFNLKNPDIYKESLNCSLKDIYVCLKVLLEQYLKCCLDSNTKVEKYYVDKGINIIVNVFKIILLYTKNLEITKMYAFNSIYFYIEYINQISNKESEIVFVNLTLNDAISYVYRKSIYEISDSYKKKFKLQKEDNIRFKNVNNLILLYQTVFSSYLTSTDNITDLLPSNIIKINSFYEKLFEKKMLTYCDKSRCLEKLYNNYSNIFETIENKKYNIDKILYKMDRSII</sequence>
<proteinExistence type="predicted"/>
<dbReference type="AlphaFoldDB" id="A0A6C0BRG8"/>
<accession>A0A6C0BRG8</accession>
<evidence type="ECO:0000313" key="1">
    <source>
        <dbReference type="EMBL" id="QHS94987.1"/>
    </source>
</evidence>
<dbReference type="EMBL" id="MN739236">
    <property type="protein sequence ID" value="QHS94987.1"/>
    <property type="molecule type" value="Genomic_DNA"/>
</dbReference>
<protein>
    <submittedName>
        <fullName evidence="1">Uncharacterized protein</fullName>
    </submittedName>
</protein>